<comment type="caution">
    <text evidence="1">The sequence shown here is derived from an EMBL/GenBank/DDBJ whole genome shotgun (WGS) entry which is preliminary data.</text>
</comment>
<sequence length="41" mass="4753">MTESETENKCKVRFVLEWKLMPPITMTKNNVLSVLRLCVAV</sequence>
<reference evidence="1 2" key="1">
    <citation type="submission" date="2013-09" db="EMBL/GenBank/DDBJ databases">
        <title>Corchorus capsularis genome sequencing.</title>
        <authorList>
            <person name="Alam M."/>
            <person name="Haque M.S."/>
            <person name="Islam M.S."/>
            <person name="Emdad E.M."/>
            <person name="Islam M.M."/>
            <person name="Ahmed B."/>
            <person name="Halim A."/>
            <person name="Hossen Q.M.M."/>
            <person name="Hossain M.Z."/>
            <person name="Ahmed R."/>
            <person name="Khan M.M."/>
            <person name="Islam R."/>
            <person name="Rashid M.M."/>
            <person name="Khan S.A."/>
            <person name="Rahman M.S."/>
            <person name="Alam M."/>
        </authorList>
    </citation>
    <scope>NUCLEOTIDE SEQUENCE [LARGE SCALE GENOMIC DNA]</scope>
    <source>
        <strain evidence="2">cv. CVL-1</strain>
        <tissue evidence="1">Whole seedling</tissue>
    </source>
</reference>
<dbReference type="Proteomes" id="UP000188268">
    <property type="component" value="Unassembled WGS sequence"/>
</dbReference>
<protein>
    <submittedName>
        <fullName evidence="1">Uncharacterized protein</fullName>
    </submittedName>
</protein>
<dbReference type="EMBL" id="AWWV01011818">
    <property type="protein sequence ID" value="OMO70330.1"/>
    <property type="molecule type" value="Genomic_DNA"/>
</dbReference>
<keyword evidence="2" id="KW-1185">Reference proteome</keyword>
<evidence type="ECO:0000313" key="1">
    <source>
        <dbReference type="EMBL" id="OMO70330.1"/>
    </source>
</evidence>
<dbReference type="Gramene" id="OMO70330">
    <property type="protein sequence ID" value="OMO70330"/>
    <property type="gene ID" value="CCACVL1_18990"/>
</dbReference>
<evidence type="ECO:0000313" key="2">
    <source>
        <dbReference type="Proteomes" id="UP000188268"/>
    </source>
</evidence>
<dbReference type="AlphaFoldDB" id="A0A1R3HJ26"/>
<name>A0A1R3HJ26_COCAP</name>
<gene>
    <name evidence="1" type="ORF">CCACVL1_18990</name>
</gene>
<proteinExistence type="predicted"/>
<organism evidence="1 2">
    <name type="scientific">Corchorus capsularis</name>
    <name type="common">Jute</name>
    <dbReference type="NCBI Taxonomy" id="210143"/>
    <lineage>
        <taxon>Eukaryota</taxon>
        <taxon>Viridiplantae</taxon>
        <taxon>Streptophyta</taxon>
        <taxon>Embryophyta</taxon>
        <taxon>Tracheophyta</taxon>
        <taxon>Spermatophyta</taxon>
        <taxon>Magnoliopsida</taxon>
        <taxon>eudicotyledons</taxon>
        <taxon>Gunneridae</taxon>
        <taxon>Pentapetalae</taxon>
        <taxon>rosids</taxon>
        <taxon>malvids</taxon>
        <taxon>Malvales</taxon>
        <taxon>Malvaceae</taxon>
        <taxon>Grewioideae</taxon>
        <taxon>Apeibeae</taxon>
        <taxon>Corchorus</taxon>
    </lineage>
</organism>
<accession>A0A1R3HJ26</accession>